<evidence type="ECO:0000256" key="1">
    <source>
        <dbReference type="ARBA" id="ARBA00011209"/>
    </source>
</evidence>
<evidence type="ECO:0000259" key="4">
    <source>
        <dbReference type="Pfam" id="PF18262"/>
    </source>
</evidence>
<dbReference type="Gene3D" id="3.50.40.10">
    <property type="entry name" value="Phenylalanyl-trna Synthetase, Chain B, domain 3"/>
    <property type="match status" value="1"/>
</dbReference>
<dbReference type="STRING" id="870435.A0A0C3PTW7"/>
<gene>
    <name evidence="5" type="ORF">M404DRAFT_86000</name>
</gene>
<dbReference type="OrthoDB" id="2667672at2759"/>
<dbReference type="HOGENOM" id="CLU_1322436_0_0_1"/>
<dbReference type="Gene3D" id="3.30.56.10">
    <property type="match status" value="1"/>
</dbReference>
<reference evidence="5 6" key="1">
    <citation type="submission" date="2014-04" db="EMBL/GenBank/DDBJ databases">
        <authorList>
            <consortium name="DOE Joint Genome Institute"/>
            <person name="Kuo A."/>
            <person name="Kohler A."/>
            <person name="Costa M.D."/>
            <person name="Nagy L.G."/>
            <person name="Floudas D."/>
            <person name="Copeland A."/>
            <person name="Barry K.W."/>
            <person name="Cichocki N."/>
            <person name="Veneault-Fourrey C."/>
            <person name="LaButti K."/>
            <person name="Lindquist E.A."/>
            <person name="Lipzen A."/>
            <person name="Lundell T."/>
            <person name="Morin E."/>
            <person name="Murat C."/>
            <person name="Sun H."/>
            <person name="Tunlid A."/>
            <person name="Henrissat B."/>
            <person name="Grigoriev I.V."/>
            <person name="Hibbett D.S."/>
            <person name="Martin F."/>
            <person name="Nordberg H.P."/>
            <person name="Cantor M.N."/>
            <person name="Hua S.X."/>
        </authorList>
    </citation>
    <scope>NUCLEOTIDE SEQUENCE [LARGE SCALE GENOMIC DNA]</scope>
    <source>
        <strain evidence="5 6">Marx 270</strain>
    </source>
</reference>
<evidence type="ECO:0000313" key="6">
    <source>
        <dbReference type="Proteomes" id="UP000054217"/>
    </source>
</evidence>
<dbReference type="PANTHER" id="PTHR10947">
    <property type="entry name" value="PHENYLALANYL-TRNA SYNTHETASE BETA CHAIN AND LEUCINE-RICH REPEAT-CONTAINING PROTEIN 47"/>
    <property type="match status" value="1"/>
</dbReference>
<sequence length="186" mass="21320">MPTVPVDKADLFERLGKQYTTDEFDRLCFEYGLELDEDTTEDVEAAIKNGLPAERPQLKIEVPANRYDLLCIEGISRALGVFLERQEAPQYKLVYPPGGEQNLITMNIHPETQRVRPLIACAILRNIGFTPRSYKSFIDLQDKLNQNIGRRRWVAAIGTHDLDTIEGPFRFEARDPEKIKFRALGK</sequence>
<dbReference type="EMBL" id="KN831947">
    <property type="protein sequence ID" value="KIO12681.1"/>
    <property type="molecule type" value="Genomic_DNA"/>
</dbReference>
<dbReference type="SUPFAM" id="SSF46955">
    <property type="entry name" value="Putative DNA-binding domain"/>
    <property type="match status" value="1"/>
</dbReference>
<feature type="non-terminal residue" evidence="5">
    <location>
        <position position="186"/>
    </location>
</feature>
<comment type="catalytic activity">
    <reaction evidence="3">
        <text>tRNA(Phe) + L-phenylalanine + ATP = L-phenylalanyl-tRNA(Phe) + AMP + diphosphate + H(+)</text>
        <dbReference type="Rhea" id="RHEA:19413"/>
        <dbReference type="Rhea" id="RHEA-COMP:9668"/>
        <dbReference type="Rhea" id="RHEA-COMP:9699"/>
        <dbReference type="ChEBI" id="CHEBI:15378"/>
        <dbReference type="ChEBI" id="CHEBI:30616"/>
        <dbReference type="ChEBI" id="CHEBI:33019"/>
        <dbReference type="ChEBI" id="CHEBI:58095"/>
        <dbReference type="ChEBI" id="CHEBI:78442"/>
        <dbReference type="ChEBI" id="CHEBI:78531"/>
        <dbReference type="ChEBI" id="CHEBI:456215"/>
        <dbReference type="EC" id="6.1.1.20"/>
    </reaction>
</comment>
<dbReference type="AlphaFoldDB" id="A0A0C3PTW7"/>
<evidence type="ECO:0000256" key="3">
    <source>
        <dbReference type="ARBA" id="ARBA00049255"/>
    </source>
</evidence>
<proteinExistence type="predicted"/>
<reference evidence="6" key="2">
    <citation type="submission" date="2015-01" db="EMBL/GenBank/DDBJ databases">
        <title>Evolutionary Origins and Diversification of the Mycorrhizal Mutualists.</title>
        <authorList>
            <consortium name="DOE Joint Genome Institute"/>
            <consortium name="Mycorrhizal Genomics Consortium"/>
            <person name="Kohler A."/>
            <person name="Kuo A."/>
            <person name="Nagy L.G."/>
            <person name="Floudas D."/>
            <person name="Copeland A."/>
            <person name="Barry K.W."/>
            <person name="Cichocki N."/>
            <person name="Veneault-Fourrey C."/>
            <person name="LaButti K."/>
            <person name="Lindquist E.A."/>
            <person name="Lipzen A."/>
            <person name="Lundell T."/>
            <person name="Morin E."/>
            <person name="Murat C."/>
            <person name="Riley R."/>
            <person name="Ohm R."/>
            <person name="Sun H."/>
            <person name="Tunlid A."/>
            <person name="Henrissat B."/>
            <person name="Grigoriev I.V."/>
            <person name="Hibbett D.S."/>
            <person name="Martin F."/>
        </authorList>
    </citation>
    <scope>NUCLEOTIDE SEQUENCE [LARGE SCALE GENOMIC DNA]</scope>
    <source>
        <strain evidence="6">Marx 270</strain>
    </source>
</reference>
<keyword evidence="6" id="KW-1185">Reference proteome</keyword>
<protein>
    <recommendedName>
        <fullName evidence="2">Phenylalanine--tRNA ligase beta subunit</fullName>
    </recommendedName>
</protein>
<name>A0A0C3PTW7_PISTI</name>
<comment type="subunit">
    <text evidence="1">Tetramer of two alpha and two beta subunits.</text>
</comment>
<dbReference type="InParanoid" id="A0A0C3PTW7"/>
<dbReference type="GO" id="GO:0009328">
    <property type="term" value="C:phenylalanine-tRNA ligase complex"/>
    <property type="evidence" value="ECO:0007669"/>
    <property type="project" value="TreeGrafter"/>
</dbReference>
<dbReference type="Pfam" id="PF18262">
    <property type="entry name" value="PhetRS_B1"/>
    <property type="match status" value="1"/>
</dbReference>
<dbReference type="PANTHER" id="PTHR10947:SF0">
    <property type="entry name" value="PHENYLALANINE--TRNA LIGASE BETA SUBUNIT"/>
    <property type="match status" value="1"/>
</dbReference>
<dbReference type="FunFam" id="3.30.56.10:FF:000006">
    <property type="entry name" value="Phenylalanyl-tRNA synthetase subunit beta"/>
    <property type="match status" value="1"/>
</dbReference>
<accession>A0A0C3PTW7</accession>
<dbReference type="GO" id="GO:0006432">
    <property type="term" value="P:phenylalanyl-tRNA aminoacylation"/>
    <property type="evidence" value="ECO:0007669"/>
    <property type="project" value="InterPro"/>
</dbReference>
<dbReference type="Proteomes" id="UP000054217">
    <property type="component" value="Unassembled WGS sequence"/>
</dbReference>
<feature type="domain" description="Phenylalanine--tRNA ligase beta subunit B1" evidence="4">
    <location>
        <begin position="1"/>
        <end position="85"/>
    </location>
</feature>
<dbReference type="InterPro" id="IPR045060">
    <property type="entry name" value="Phe-tRNA-ligase_IIc_bsu"/>
</dbReference>
<organism evidence="5 6">
    <name type="scientific">Pisolithus tinctorius Marx 270</name>
    <dbReference type="NCBI Taxonomy" id="870435"/>
    <lineage>
        <taxon>Eukaryota</taxon>
        <taxon>Fungi</taxon>
        <taxon>Dikarya</taxon>
        <taxon>Basidiomycota</taxon>
        <taxon>Agaricomycotina</taxon>
        <taxon>Agaricomycetes</taxon>
        <taxon>Agaricomycetidae</taxon>
        <taxon>Boletales</taxon>
        <taxon>Sclerodermatineae</taxon>
        <taxon>Pisolithaceae</taxon>
        <taxon>Pisolithus</taxon>
    </lineage>
</organism>
<evidence type="ECO:0000313" key="5">
    <source>
        <dbReference type="EMBL" id="KIO12681.1"/>
    </source>
</evidence>
<dbReference type="InterPro" id="IPR009061">
    <property type="entry name" value="DNA-bd_dom_put_sf"/>
</dbReference>
<dbReference type="GO" id="GO:0004826">
    <property type="term" value="F:phenylalanine-tRNA ligase activity"/>
    <property type="evidence" value="ECO:0007669"/>
    <property type="project" value="UniProtKB-EC"/>
</dbReference>
<dbReference type="InterPro" id="IPR020825">
    <property type="entry name" value="Phe-tRNA_synthase-like_B3/B4"/>
</dbReference>
<dbReference type="InterPro" id="IPR040659">
    <property type="entry name" value="PhetRS_B1"/>
</dbReference>
<evidence type="ECO:0000256" key="2">
    <source>
        <dbReference type="ARBA" id="ARBA00017032"/>
    </source>
</evidence>